<evidence type="ECO:0000256" key="1">
    <source>
        <dbReference type="SAM" id="MobiDB-lite"/>
    </source>
</evidence>
<evidence type="ECO:0000313" key="2">
    <source>
        <dbReference type="EMBL" id="GLI62933.1"/>
    </source>
</evidence>
<feature type="compositionally biased region" description="Acidic residues" evidence="1">
    <location>
        <begin position="62"/>
        <end position="74"/>
    </location>
</feature>
<feature type="compositionally biased region" description="Basic and acidic residues" evidence="1">
    <location>
        <begin position="40"/>
        <end position="61"/>
    </location>
</feature>
<reference evidence="2 3" key="1">
    <citation type="journal article" date="2023" name="IScience">
        <title>Expanded male sex-determining region conserved during the evolution of homothallism in the green alga Volvox.</title>
        <authorList>
            <person name="Yamamoto K."/>
            <person name="Matsuzaki R."/>
            <person name="Mahakham W."/>
            <person name="Heman W."/>
            <person name="Sekimoto H."/>
            <person name="Kawachi M."/>
            <person name="Minakuchi Y."/>
            <person name="Toyoda A."/>
            <person name="Nozaki H."/>
        </authorList>
    </citation>
    <scope>NUCLEOTIDE SEQUENCE [LARGE SCALE GENOMIC DNA]</scope>
    <source>
        <strain evidence="2 3">NIES-4468</strain>
    </source>
</reference>
<protein>
    <submittedName>
        <fullName evidence="2">Uncharacterized protein</fullName>
    </submittedName>
</protein>
<keyword evidence="3" id="KW-1185">Reference proteome</keyword>
<sequence length="123" mass="13567">MSAPKPKADQGVLLFDEDDGEAATNDPQLQQKIHKYLAEKAAKEASLKQKPHPDGGEHTGLTDDDADDEGEPDYEVASRMTLKASSEAFLEVMAEARLEYEKEKEAARRKQSKAGSKEGTKKY</sequence>
<feature type="region of interest" description="Disordered" evidence="1">
    <location>
        <begin position="1"/>
        <end position="28"/>
    </location>
</feature>
<accession>A0ABQ5S0B3</accession>
<feature type="region of interest" description="Disordered" evidence="1">
    <location>
        <begin position="40"/>
        <end position="76"/>
    </location>
</feature>
<organism evidence="2 3">
    <name type="scientific">Volvox africanus</name>
    <dbReference type="NCBI Taxonomy" id="51714"/>
    <lineage>
        <taxon>Eukaryota</taxon>
        <taxon>Viridiplantae</taxon>
        <taxon>Chlorophyta</taxon>
        <taxon>core chlorophytes</taxon>
        <taxon>Chlorophyceae</taxon>
        <taxon>CS clade</taxon>
        <taxon>Chlamydomonadales</taxon>
        <taxon>Volvocaceae</taxon>
        <taxon>Volvox</taxon>
    </lineage>
</organism>
<evidence type="ECO:0000313" key="3">
    <source>
        <dbReference type="Proteomes" id="UP001165090"/>
    </source>
</evidence>
<gene>
    <name evidence="2" type="ORF">VaNZ11_005785</name>
</gene>
<name>A0ABQ5S0B3_9CHLO</name>
<proteinExistence type="predicted"/>
<feature type="region of interest" description="Disordered" evidence="1">
    <location>
        <begin position="101"/>
        <end position="123"/>
    </location>
</feature>
<comment type="caution">
    <text evidence="2">The sequence shown here is derived from an EMBL/GenBank/DDBJ whole genome shotgun (WGS) entry which is preliminary data.</text>
</comment>
<dbReference type="Proteomes" id="UP001165090">
    <property type="component" value="Unassembled WGS sequence"/>
</dbReference>
<dbReference type="EMBL" id="BSDZ01000014">
    <property type="protein sequence ID" value="GLI62933.1"/>
    <property type="molecule type" value="Genomic_DNA"/>
</dbReference>